<keyword evidence="3" id="KW-1185">Reference proteome</keyword>
<dbReference type="Proteomes" id="UP000186819">
    <property type="component" value="Unassembled WGS sequence"/>
</dbReference>
<dbReference type="Pfam" id="PF11154">
    <property type="entry name" value="DUF2934"/>
    <property type="match status" value="1"/>
</dbReference>
<sequence length="288" mass="30235">MTKAKSTSASNAAPESVAEKNPPVTAEERYRMIAEAAYFRAEKRAFLGGNVAEDWLQAEAEIDRMLKEQGRLPSMTPEEIEQRVQGALATDPAAIAAQVRAITLDALTRGSLDTEALKRVTAAVVKGAREGAAPLGEHGGQALKEAMRGLDEALAGAAEAAQLAIQEAAGRTSEFSRQGLKRAADELATLQTLFIETLQEAAQSAKGVVQATFTELAEHARTSGSAVGQRTRIALEQLAQAITAGARDQAKKGTEVVRHEAALLAGLAAGLLQGIAARLESKDTGKDV</sequence>
<feature type="region of interest" description="Disordered" evidence="1">
    <location>
        <begin position="1"/>
        <end position="25"/>
    </location>
</feature>
<organism evidence="2 3">
    <name type="scientific">Aromatoleum tolulyticum</name>
    <dbReference type="NCBI Taxonomy" id="34027"/>
    <lineage>
        <taxon>Bacteria</taxon>
        <taxon>Pseudomonadati</taxon>
        <taxon>Pseudomonadota</taxon>
        <taxon>Betaproteobacteria</taxon>
        <taxon>Rhodocyclales</taxon>
        <taxon>Rhodocyclaceae</taxon>
        <taxon>Aromatoleum</taxon>
    </lineage>
</organism>
<evidence type="ECO:0000313" key="2">
    <source>
        <dbReference type="EMBL" id="SIP93225.1"/>
    </source>
</evidence>
<reference evidence="3" key="1">
    <citation type="submission" date="2017-01" db="EMBL/GenBank/DDBJ databases">
        <authorList>
            <person name="Varghese N."/>
            <person name="Submissions S."/>
        </authorList>
    </citation>
    <scope>NUCLEOTIDE SEQUENCE [LARGE SCALE GENOMIC DNA]</scope>
    <source>
        <strain evidence="3">ATCC 51758</strain>
    </source>
</reference>
<evidence type="ECO:0000313" key="3">
    <source>
        <dbReference type="Proteomes" id="UP000186819"/>
    </source>
</evidence>
<evidence type="ECO:0008006" key="4">
    <source>
        <dbReference type="Google" id="ProtNLM"/>
    </source>
</evidence>
<dbReference type="InterPro" id="IPR046708">
    <property type="entry name" value="DUF6781"/>
</dbReference>
<dbReference type="InterPro" id="IPR021327">
    <property type="entry name" value="DUF2934"/>
</dbReference>
<feature type="compositionally biased region" description="Low complexity" evidence="1">
    <location>
        <begin position="1"/>
        <end position="13"/>
    </location>
</feature>
<dbReference type="RefSeq" id="WP_084204919.1">
    <property type="nucleotide sequence ID" value="NZ_FTMD01000001.1"/>
</dbReference>
<dbReference type="EMBL" id="FTMD01000001">
    <property type="protein sequence ID" value="SIP93225.1"/>
    <property type="molecule type" value="Genomic_DNA"/>
</dbReference>
<dbReference type="Pfam" id="PF20572">
    <property type="entry name" value="DUF6781"/>
    <property type="match status" value="1"/>
</dbReference>
<name>A0A1N6NM98_9RHOO</name>
<dbReference type="STRING" id="34027.SAMN05421829_101366"/>
<proteinExistence type="predicted"/>
<evidence type="ECO:0000256" key="1">
    <source>
        <dbReference type="SAM" id="MobiDB-lite"/>
    </source>
</evidence>
<dbReference type="AlphaFoldDB" id="A0A1N6NM98"/>
<gene>
    <name evidence="2" type="ORF">SAMN05421829_101366</name>
</gene>
<protein>
    <recommendedName>
        <fullName evidence="4">DUF2934 domain-containing protein</fullName>
    </recommendedName>
</protein>
<accession>A0A1N6NM98</accession>
<dbReference type="OrthoDB" id="8538784at2"/>